<dbReference type="Proteomes" id="UP000077177">
    <property type="component" value="Chromosome"/>
</dbReference>
<dbReference type="GO" id="GO:0003700">
    <property type="term" value="F:DNA-binding transcription factor activity"/>
    <property type="evidence" value="ECO:0007669"/>
    <property type="project" value="InterPro"/>
</dbReference>
<dbReference type="InterPro" id="IPR042557">
    <property type="entry name" value="SCO4226"/>
</dbReference>
<keyword evidence="6" id="KW-1185">Reference proteome</keyword>
<dbReference type="PANTHER" id="PTHR43280:SF2">
    <property type="entry name" value="HTH-TYPE TRANSCRIPTIONAL REGULATOR EXSA"/>
    <property type="match status" value="1"/>
</dbReference>
<dbReference type="InterPro" id="IPR029787">
    <property type="entry name" value="Nucleotide_cyclase"/>
</dbReference>
<gene>
    <name evidence="5" type="ORF">SY85_11275</name>
</gene>
<dbReference type="AlphaFoldDB" id="A0A172TVI8"/>
<evidence type="ECO:0000313" key="6">
    <source>
        <dbReference type="Proteomes" id="UP000077177"/>
    </source>
</evidence>
<dbReference type="GO" id="GO:0043565">
    <property type="term" value="F:sequence-specific DNA binding"/>
    <property type="evidence" value="ECO:0007669"/>
    <property type="project" value="InterPro"/>
</dbReference>
<dbReference type="InterPro" id="IPR025336">
    <property type="entry name" value="SCO4226-like"/>
</dbReference>
<dbReference type="SUPFAM" id="SSF55073">
    <property type="entry name" value="Nucleotide cyclase"/>
    <property type="match status" value="1"/>
</dbReference>
<feature type="domain" description="HTH araC/xylS-type" evidence="4">
    <location>
        <begin position="261"/>
        <end position="364"/>
    </location>
</feature>
<dbReference type="Gene3D" id="1.10.10.60">
    <property type="entry name" value="Homeodomain-like"/>
    <property type="match status" value="1"/>
</dbReference>
<sequence>MPIYMDVHIVPGVKARDVAEAHSMDLLIQNDHACKCMTYWIDEARETIFCLIEAPHKEAVIAMHDKSHGLVPHKIIEVDSTVVESFLGRIYDPEDAKAGDDGLKVFSDPSYRILVVTVITDPVLLQYKLGKEKANELLRQHNQVIRKNLDLYGGREVEQEGHGFIISFTSAAKAVACALAIQKEVSAEEADILGFKISINSGEPIETSNKIFGDTVQLAQHMCAHANCLQVALASSVKALVAKDYFQNSVNNFLTLTPQDEEVLKLLFDKLEAHWQDSEFDVDDYCLAMAMSKSQLYRKTIALTGLSPNLLIKEFRLEKAKELMKKQYYNISQVTFDAGFTSPSYFTKCFKKKYGLLPVNYVEMLH</sequence>
<keyword evidence="2" id="KW-0238">DNA-binding</keyword>
<keyword evidence="1" id="KW-0805">Transcription regulation</keyword>
<reference evidence="5 6" key="2">
    <citation type="journal article" date="2016" name="Int. J. Syst. Evol. Microbiol.">
        <title>Flavisolibacter tropicus sp. nov., isolated from tropical soil.</title>
        <authorList>
            <person name="Lee J.J."/>
            <person name="Kang M.S."/>
            <person name="Kim G.S."/>
            <person name="Lee C.S."/>
            <person name="Lim S."/>
            <person name="Lee J."/>
            <person name="Roh S.H."/>
            <person name="Kang H."/>
            <person name="Ha J.M."/>
            <person name="Bae S."/>
            <person name="Jung H.Y."/>
            <person name="Kim M.K."/>
        </authorList>
    </citation>
    <scope>NUCLEOTIDE SEQUENCE [LARGE SCALE GENOMIC DNA]</scope>
    <source>
        <strain evidence="5 6">LCS9</strain>
    </source>
</reference>
<dbReference type="PROSITE" id="PS01124">
    <property type="entry name" value="HTH_ARAC_FAMILY_2"/>
    <property type="match status" value="1"/>
</dbReference>
<dbReference type="RefSeq" id="WP_066404543.1">
    <property type="nucleotide sequence ID" value="NZ_CP011390.1"/>
</dbReference>
<evidence type="ECO:0000259" key="4">
    <source>
        <dbReference type="PROSITE" id="PS01124"/>
    </source>
</evidence>
<keyword evidence="3" id="KW-0804">Transcription</keyword>
<evidence type="ECO:0000313" key="5">
    <source>
        <dbReference type="EMBL" id="ANE50996.1"/>
    </source>
</evidence>
<protein>
    <recommendedName>
        <fullName evidence="4">HTH araC/xylS-type domain-containing protein</fullName>
    </recommendedName>
</protein>
<dbReference type="SUPFAM" id="SSF46689">
    <property type="entry name" value="Homeodomain-like"/>
    <property type="match status" value="1"/>
</dbReference>
<evidence type="ECO:0000256" key="1">
    <source>
        <dbReference type="ARBA" id="ARBA00023015"/>
    </source>
</evidence>
<dbReference type="InterPro" id="IPR009057">
    <property type="entry name" value="Homeodomain-like_sf"/>
</dbReference>
<dbReference type="Pfam" id="PF12833">
    <property type="entry name" value="HTH_18"/>
    <property type="match status" value="1"/>
</dbReference>
<dbReference type="Pfam" id="PF14026">
    <property type="entry name" value="SCO4226-like"/>
    <property type="match status" value="1"/>
</dbReference>
<name>A0A172TVI8_9BACT</name>
<dbReference type="KEGG" id="fla:SY85_11275"/>
<accession>A0A172TVI8</accession>
<dbReference type="OrthoDB" id="135231at2"/>
<dbReference type="EMBL" id="CP011390">
    <property type="protein sequence ID" value="ANE50996.1"/>
    <property type="molecule type" value="Genomic_DNA"/>
</dbReference>
<dbReference type="SMART" id="SM00342">
    <property type="entry name" value="HTH_ARAC"/>
    <property type="match status" value="1"/>
</dbReference>
<dbReference type="InterPro" id="IPR018062">
    <property type="entry name" value="HTH_AraC-typ_CS"/>
</dbReference>
<organism evidence="5 6">
    <name type="scientific">Flavisolibacter tropicus</name>
    <dbReference type="NCBI Taxonomy" id="1492898"/>
    <lineage>
        <taxon>Bacteria</taxon>
        <taxon>Pseudomonadati</taxon>
        <taxon>Bacteroidota</taxon>
        <taxon>Chitinophagia</taxon>
        <taxon>Chitinophagales</taxon>
        <taxon>Chitinophagaceae</taxon>
        <taxon>Flavisolibacter</taxon>
    </lineage>
</organism>
<dbReference type="InterPro" id="IPR018060">
    <property type="entry name" value="HTH_AraC"/>
</dbReference>
<reference evidence="6" key="1">
    <citation type="submission" date="2015-01" db="EMBL/GenBank/DDBJ databases">
        <title>Flavisolibacter sp./LCS9/ whole genome sequencing.</title>
        <authorList>
            <person name="Kim M.K."/>
            <person name="Srinivasan S."/>
            <person name="Lee J.-J."/>
        </authorList>
    </citation>
    <scope>NUCLEOTIDE SEQUENCE [LARGE SCALE GENOMIC DNA]</scope>
    <source>
        <strain evidence="6">LCS9</strain>
    </source>
</reference>
<dbReference type="PANTHER" id="PTHR43280">
    <property type="entry name" value="ARAC-FAMILY TRANSCRIPTIONAL REGULATOR"/>
    <property type="match status" value="1"/>
</dbReference>
<evidence type="ECO:0000256" key="3">
    <source>
        <dbReference type="ARBA" id="ARBA00023163"/>
    </source>
</evidence>
<evidence type="ECO:0000256" key="2">
    <source>
        <dbReference type="ARBA" id="ARBA00023125"/>
    </source>
</evidence>
<dbReference type="PRINTS" id="PR00032">
    <property type="entry name" value="HTHARAC"/>
</dbReference>
<dbReference type="InterPro" id="IPR020449">
    <property type="entry name" value="Tscrpt_reg_AraC-type_HTH"/>
</dbReference>
<dbReference type="Gene3D" id="3.30.70.1230">
    <property type="entry name" value="Nucleotide cyclase"/>
    <property type="match status" value="1"/>
</dbReference>
<dbReference type="STRING" id="1492898.SY85_11275"/>
<dbReference type="Gene3D" id="3.30.70.3090">
    <property type="entry name" value="ORF SCO4226, nickel-binding ferredoxin-like monomer"/>
    <property type="match status" value="1"/>
</dbReference>
<dbReference type="PROSITE" id="PS00041">
    <property type="entry name" value="HTH_ARAC_FAMILY_1"/>
    <property type="match status" value="1"/>
</dbReference>
<proteinExistence type="predicted"/>